<dbReference type="OrthoDB" id="2280632at2"/>
<reference evidence="2 3" key="1">
    <citation type="submission" date="2015-11" db="EMBL/GenBank/DDBJ databases">
        <title>Draft genome sequences of new species of the genus Lactobacillus isolated from orchardgrass silage.</title>
        <authorList>
            <person name="Tohno M."/>
            <person name="Tanizawa Y."/>
            <person name="Arita M."/>
        </authorList>
    </citation>
    <scope>NUCLEOTIDE SEQUENCE [LARGE SCALE GENOMIC DNA]</scope>
    <source>
        <strain evidence="2 3">IWT5</strain>
    </source>
</reference>
<comment type="caution">
    <text evidence="2">The sequence shown here is derived from an EMBL/GenBank/DDBJ whole genome shotgun (WGS) entry which is preliminary data.</text>
</comment>
<gene>
    <name evidence="2" type="ORF">IWT5_02179</name>
</gene>
<evidence type="ECO:0000313" key="2">
    <source>
        <dbReference type="EMBL" id="GAX09009.1"/>
    </source>
</evidence>
<dbReference type="InterPro" id="IPR037401">
    <property type="entry name" value="SnoaL-like"/>
</dbReference>
<organism evidence="2 3">
    <name type="scientific">Secundilactobacillus silagincola</name>
    <dbReference type="NCBI Taxonomy" id="1714681"/>
    <lineage>
        <taxon>Bacteria</taxon>
        <taxon>Bacillati</taxon>
        <taxon>Bacillota</taxon>
        <taxon>Bacilli</taxon>
        <taxon>Lactobacillales</taxon>
        <taxon>Lactobacillaceae</taxon>
        <taxon>Secundilactobacillus</taxon>
    </lineage>
</organism>
<evidence type="ECO:0000313" key="3">
    <source>
        <dbReference type="Proteomes" id="UP000223370"/>
    </source>
</evidence>
<dbReference type="Gene3D" id="3.10.450.50">
    <property type="match status" value="1"/>
</dbReference>
<dbReference type="AlphaFoldDB" id="A0A1Z5J542"/>
<sequence>MLLLSKNKPFTAEEVLDKANIIELVQFERFCRDNSLWDEMKKTYSDHASIDISWYTGNADKFVDESAKMTSTSRAAHRIYNTQVWMNGDRAIAIMQTTILAEQDIQGIKFNLNSDAKIVYEVQKINGEWLINFMTCVYEADSLIPVVPTADVALDPADLKQYRSSYACLAYVLNQKGYQVGQDLPGVDQPEMVTALYTKMDAWLMGK</sequence>
<protein>
    <recommendedName>
        <fullName evidence="1">SnoaL-like domain-containing protein</fullName>
    </recommendedName>
</protein>
<feature type="domain" description="SnoaL-like" evidence="1">
    <location>
        <begin position="14"/>
        <end position="134"/>
    </location>
</feature>
<dbReference type="Pfam" id="PF13577">
    <property type="entry name" value="SnoaL_4"/>
    <property type="match status" value="1"/>
</dbReference>
<dbReference type="InterPro" id="IPR032710">
    <property type="entry name" value="NTF2-like_dom_sf"/>
</dbReference>
<keyword evidence="3" id="KW-1185">Reference proteome</keyword>
<proteinExistence type="predicted"/>
<evidence type="ECO:0000259" key="1">
    <source>
        <dbReference type="Pfam" id="PF13577"/>
    </source>
</evidence>
<dbReference type="SUPFAM" id="SSF54427">
    <property type="entry name" value="NTF2-like"/>
    <property type="match status" value="1"/>
</dbReference>
<dbReference type="EMBL" id="BCMJ01000012">
    <property type="protein sequence ID" value="GAX09009.1"/>
    <property type="molecule type" value="Genomic_DNA"/>
</dbReference>
<dbReference type="RefSeq" id="WP_098826222.1">
    <property type="nucleotide sequence ID" value="NZ_BCMJ01000012.1"/>
</dbReference>
<accession>A0A1Z5J542</accession>
<dbReference type="Proteomes" id="UP000223370">
    <property type="component" value="Unassembled WGS sequence"/>
</dbReference>
<name>A0A1Z5J542_9LACO</name>